<evidence type="ECO:0000256" key="3">
    <source>
        <dbReference type="RuleBase" id="RU003476"/>
    </source>
</evidence>
<dbReference type="GO" id="GO:0019693">
    <property type="term" value="P:ribose phosphate metabolic process"/>
    <property type="evidence" value="ECO:0007669"/>
    <property type="project" value="TreeGrafter"/>
</dbReference>
<dbReference type="EC" id="3.6.1.13" evidence="6"/>
<evidence type="ECO:0000313" key="8">
    <source>
        <dbReference type="Proteomes" id="UP000254100"/>
    </source>
</evidence>
<dbReference type="PANTHER" id="PTHR11839:SF18">
    <property type="entry name" value="NUDIX HYDROLASE DOMAIN-CONTAINING PROTEIN"/>
    <property type="match status" value="1"/>
</dbReference>
<organism evidence="6 8">
    <name type="scientific">Staphylococcus microti</name>
    <dbReference type="NCBI Taxonomy" id="569857"/>
    <lineage>
        <taxon>Bacteria</taxon>
        <taxon>Bacillati</taxon>
        <taxon>Bacillota</taxon>
        <taxon>Bacilli</taxon>
        <taxon>Bacillales</taxon>
        <taxon>Staphylococcaceae</taxon>
        <taxon>Staphylococcus</taxon>
    </lineage>
</organism>
<comment type="similarity">
    <text evidence="3">Belongs to the Nudix hydrolase family.</text>
</comment>
<evidence type="ECO:0000259" key="4">
    <source>
        <dbReference type="PROSITE" id="PS51462"/>
    </source>
</evidence>
<dbReference type="PANTHER" id="PTHR11839">
    <property type="entry name" value="UDP/ADP-SUGAR PYROPHOSPHATASE"/>
    <property type="match status" value="1"/>
</dbReference>
<dbReference type="AlphaFoldDB" id="A0A0D6XUL9"/>
<keyword evidence="2 3" id="KW-0378">Hydrolase</keyword>
<dbReference type="STRING" id="569857.TP70_01755"/>
<dbReference type="InterPro" id="IPR000086">
    <property type="entry name" value="NUDIX_hydrolase_dom"/>
</dbReference>
<comment type="cofactor">
    <cofactor evidence="1">
        <name>Mg(2+)</name>
        <dbReference type="ChEBI" id="CHEBI:18420"/>
    </cofactor>
</comment>
<dbReference type="GO" id="GO:0005829">
    <property type="term" value="C:cytosol"/>
    <property type="evidence" value="ECO:0007669"/>
    <property type="project" value="TreeGrafter"/>
</dbReference>
<evidence type="ECO:0000313" key="6">
    <source>
        <dbReference type="EMBL" id="SUM57586.1"/>
    </source>
</evidence>
<dbReference type="GO" id="GO:0047631">
    <property type="term" value="F:ADP-ribose diphosphatase activity"/>
    <property type="evidence" value="ECO:0007669"/>
    <property type="project" value="UniProtKB-EC"/>
</dbReference>
<dbReference type="InterPro" id="IPR015797">
    <property type="entry name" value="NUDIX_hydrolase-like_dom_sf"/>
</dbReference>
<dbReference type="InterPro" id="IPR020084">
    <property type="entry name" value="NUDIX_hydrolase_CS"/>
</dbReference>
<dbReference type="FunFam" id="3.90.79.10:FF:000024">
    <property type="entry name" value="ADP-ribose pyrophosphatase"/>
    <property type="match status" value="1"/>
</dbReference>
<dbReference type="InterPro" id="IPR020476">
    <property type="entry name" value="Nudix_hydrolase"/>
</dbReference>
<keyword evidence="7" id="KW-1185">Reference proteome</keyword>
<dbReference type="EMBL" id="UHDT01000001">
    <property type="protein sequence ID" value="SUM57586.1"/>
    <property type="molecule type" value="Genomic_DNA"/>
</dbReference>
<dbReference type="Pfam" id="PF00293">
    <property type="entry name" value="NUDIX"/>
    <property type="match status" value="1"/>
</dbReference>
<dbReference type="RefSeq" id="WP_044358895.1">
    <property type="nucleotide sequence ID" value="NZ_JXWY01000009.1"/>
</dbReference>
<dbReference type="Gene3D" id="3.90.79.10">
    <property type="entry name" value="Nucleoside Triphosphate Pyrophosphohydrolase"/>
    <property type="match status" value="1"/>
</dbReference>
<sequence length="180" mass="20398">MNFEEKTIEKESIYDGRIIRVEKHLVSLPNGNTAYREVVKHNGAVAICAVNPEGQVILVKQFRKPLEHELLEIPAGKLEIGEDREAAAKRELEEETGYRAKTLQHIGDIYGTPGFSNELISVYFTDDIEKGDMNLDADEFVEPILYSLSDVEEAVKTRKINDAKTLIAFQHLLLVYNHSK</sequence>
<dbReference type="PROSITE" id="PS00893">
    <property type="entry name" value="NUDIX_BOX"/>
    <property type="match status" value="1"/>
</dbReference>
<dbReference type="OrthoDB" id="9806150at2"/>
<dbReference type="PROSITE" id="PS51462">
    <property type="entry name" value="NUDIX"/>
    <property type="match status" value="1"/>
</dbReference>
<evidence type="ECO:0000256" key="2">
    <source>
        <dbReference type="ARBA" id="ARBA00022801"/>
    </source>
</evidence>
<feature type="domain" description="Nudix hydrolase" evidence="4">
    <location>
        <begin position="40"/>
        <end position="168"/>
    </location>
</feature>
<accession>A0A0D6XUL9</accession>
<proteinExistence type="inferred from homology"/>
<evidence type="ECO:0000313" key="7">
    <source>
        <dbReference type="Proteomes" id="UP000032366"/>
    </source>
</evidence>
<dbReference type="PRINTS" id="PR00502">
    <property type="entry name" value="NUDIXFAMILY"/>
</dbReference>
<reference evidence="6 8" key="2">
    <citation type="submission" date="2018-06" db="EMBL/GenBank/DDBJ databases">
        <authorList>
            <consortium name="Pathogen Informatics"/>
            <person name="Doyle S."/>
        </authorList>
    </citation>
    <scope>NUCLEOTIDE SEQUENCE [LARGE SCALE GENOMIC DNA]</scope>
    <source>
        <strain evidence="6 8">NCTC13832</strain>
    </source>
</reference>
<dbReference type="Proteomes" id="UP000254100">
    <property type="component" value="Unassembled WGS sequence"/>
</dbReference>
<evidence type="ECO:0000256" key="1">
    <source>
        <dbReference type="ARBA" id="ARBA00001946"/>
    </source>
</evidence>
<dbReference type="SUPFAM" id="SSF55811">
    <property type="entry name" value="Nudix"/>
    <property type="match status" value="1"/>
</dbReference>
<evidence type="ECO:0000313" key="5">
    <source>
        <dbReference type="EMBL" id="KIX91538.1"/>
    </source>
</evidence>
<reference evidence="5 7" key="1">
    <citation type="submission" date="2015-01" db="EMBL/GenBank/DDBJ databases">
        <authorList>
            <person name="Guo J."/>
        </authorList>
    </citation>
    <scope>NUCLEOTIDE SEQUENCE [LARGE SCALE GENOMIC DNA]</scope>
    <source>
        <strain evidence="5 7">DSM 22147</strain>
    </source>
</reference>
<dbReference type="EMBL" id="JXWY01000009">
    <property type="protein sequence ID" value="KIX91538.1"/>
    <property type="molecule type" value="Genomic_DNA"/>
</dbReference>
<dbReference type="GO" id="GO:0006753">
    <property type="term" value="P:nucleoside phosphate metabolic process"/>
    <property type="evidence" value="ECO:0007669"/>
    <property type="project" value="TreeGrafter"/>
</dbReference>
<protein>
    <submittedName>
        <fullName evidence="6">ADP-ribose pyrophosphatase</fullName>
        <ecNumber evidence="6">3.6.1.13</ecNumber>
    </submittedName>
</protein>
<dbReference type="Proteomes" id="UP000032366">
    <property type="component" value="Unassembled WGS sequence"/>
</dbReference>
<gene>
    <name evidence="6" type="primary">nudF</name>
    <name evidence="6" type="ORF">NCTC13832_01269</name>
    <name evidence="5" type="ORF">TP70_01755</name>
</gene>
<name>A0A0D6XUL9_9STAP</name>